<comment type="cofactor">
    <cofactor evidence="9">
        <name>iron-sulfur cluster</name>
        <dbReference type="ChEBI" id="CHEBI:30408"/>
    </cofactor>
</comment>
<dbReference type="InterPro" id="IPR013343">
    <property type="entry name" value="CRISPR-assoc_prot_Cas4"/>
</dbReference>
<keyword evidence="2 9" id="KW-0479">Metal-binding</keyword>
<dbReference type="InterPro" id="IPR022765">
    <property type="entry name" value="Dna2/Cas4_DUF83"/>
</dbReference>
<protein>
    <recommendedName>
        <fullName evidence="9">CRISPR-associated exonuclease Cas4</fullName>
        <ecNumber evidence="9">3.1.12.1</ecNumber>
    </recommendedName>
</protein>
<accession>A0A174CD87</accession>
<keyword evidence="6 9" id="KW-0411">Iron-sulfur</keyword>
<comment type="function">
    <text evidence="9">CRISPR (clustered regularly interspaced short palindromic repeat) is an adaptive immune system that provides protection against mobile genetic elements (viruses, transposable elements and conjugative plasmids). CRISPR clusters contain sequences complementary to antecedent mobile elements and target invading nucleic acids. CRISPR clusters are transcribed and processed into CRISPR RNA (crRNA).</text>
</comment>
<dbReference type="GO" id="GO:0051607">
    <property type="term" value="P:defense response to virus"/>
    <property type="evidence" value="ECO:0007669"/>
    <property type="project" value="UniProtKB-KW"/>
</dbReference>
<dbReference type="Pfam" id="PF01930">
    <property type="entry name" value="Cas_Cas4"/>
    <property type="match status" value="1"/>
</dbReference>
<comment type="cofactor">
    <cofactor evidence="9">
        <name>Mg(2+)</name>
        <dbReference type="ChEBI" id="CHEBI:18420"/>
    </cofactor>
    <cofactor evidence="9">
        <name>Mn(2+)</name>
        <dbReference type="ChEBI" id="CHEBI:29035"/>
    </cofactor>
    <text evidence="9">Mg(2+) or Mn(2+) required for ssDNA cleavage activity.</text>
</comment>
<evidence type="ECO:0000313" key="12">
    <source>
        <dbReference type="Proteomes" id="UP000095645"/>
    </source>
</evidence>
<evidence type="ECO:0000313" key="11">
    <source>
        <dbReference type="EMBL" id="CUO11392.1"/>
    </source>
</evidence>
<reference evidence="11 12" key="1">
    <citation type="submission" date="2015-09" db="EMBL/GenBank/DDBJ databases">
        <authorList>
            <consortium name="Pathogen Informatics"/>
        </authorList>
    </citation>
    <scope>NUCLEOTIDE SEQUENCE [LARGE SCALE GENOMIC DNA]</scope>
    <source>
        <strain evidence="11 12">2789STDY5834861</strain>
    </source>
</reference>
<evidence type="ECO:0000256" key="6">
    <source>
        <dbReference type="ARBA" id="ARBA00023014"/>
    </source>
</evidence>
<dbReference type="GO" id="GO:0004527">
    <property type="term" value="F:exonuclease activity"/>
    <property type="evidence" value="ECO:0007669"/>
    <property type="project" value="UniProtKB-KW"/>
</dbReference>
<name>A0A174CD87_9FIRM</name>
<dbReference type="NCBIfam" id="TIGR00372">
    <property type="entry name" value="cas4"/>
    <property type="match status" value="1"/>
</dbReference>
<evidence type="ECO:0000259" key="10">
    <source>
        <dbReference type="Pfam" id="PF01930"/>
    </source>
</evidence>
<dbReference type="RefSeq" id="WP_055058096.1">
    <property type="nucleotide sequence ID" value="NZ_CYZP01000015.1"/>
</dbReference>
<proteinExistence type="inferred from homology"/>
<dbReference type="PANTHER" id="PTHR37168">
    <property type="entry name" value="CRISPR-ASSOCIATED EXONUCLEASE CAS4"/>
    <property type="match status" value="1"/>
</dbReference>
<dbReference type="EC" id="3.1.12.1" evidence="9"/>
<evidence type="ECO:0000256" key="1">
    <source>
        <dbReference type="ARBA" id="ARBA00022722"/>
    </source>
</evidence>
<evidence type="ECO:0000256" key="4">
    <source>
        <dbReference type="ARBA" id="ARBA00022839"/>
    </source>
</evidence>
<feature type="domain" description="DUF83" evidence="10">
    <location>
        <begin position="6"/>
        <end position="164"/>
    </location>
</feature>
<dbReference type="InterPro" id="IPR011604">
    <property type="entry name" value="PDDEXK-like_dom_sf"/>
</dbReference>
<keyword evidence="5 9" id="KW-0408">Iron</keyword>
<dbReference type="GO" id="GO:0046872">
    <property type="term" value="F:metal ion binding"/>
    <property type="evidence" value="ECO:0007669"/>
    <property type="project" value="UniProtKB-KW"/>
</dbReference>
<keyword evidence="8 9" id="KW-0464">Manganese</keyword>
<dbReference type="EMBL" id="CYZP01000015">
    <property type="protein sequence ID" value="CUO11392.1"/>
    <property type="molecule type" value="Genomic_DNA"/>
</dbReference>
<gene>
    <name evidence="11" type="ORF">ERS852476_01920</name>
</gene>
<keyword evidence="1 9" id="KW-0540">Nuclease</keyword>
<evidence type="ECO:0000256" key="9">
    <source>
        <dbReference type="RuleBase" id="RU365022"/>
    </source>
</evidence>
<evidence type="ECO:0000256" key="5">
    <source>
        <dbReference type="ARBA" id="ARBA00023004"/>
    </source>
</evidence>
<dbReference type="AlphaFoldDB" id="A0A174CD87"/>
<keyword evidence="3 9" id="KW-0378">Hydrolase</keyword>
<sequence length="164" mass="19464">MENRITGVMIYYYFVCRRKLWYFCHEIRMEAENEDVILGKILDESSYSKNEKHINIDNIINIDFISEHKELHEVKKSKAVEDAGIWQVKYYLYYLWKRGVKGIKGKVDYPLLKKSVIVELSENDIKTLEKIIGEITEIECMDTPPMIVNSKLCKKCAYYDLCFI</sequence>
<comment type="similarity">
    <text evidence="9">Belongs to the CRISPR-associated exonuclease Cas4 family.</text>
</comment>
<evidence type="ECO:0000256" key="8">
    <source>
        <dbReference type="ARBA" id="ARBA00023211"/>
    </source>
</evidence>
<evidence type="ECO:0000256" key="7">
    <source>
        <dbReference type="ARBA" id="ARBA00023118"/>
    </source>
</evidence>
<organism evidence="11 12">
    <name type="scientific">Blautia obeum</name>
    <dbReference type="NCBI Taxonomy" id="40520"/>
    <lineage>
        <taxon>Bacteria</taxon>
        <taxon>Bacillati</taxon>
        <taxon>Bacillota</taxon>
        <taxon>Clostridia</taxon>
        <taxon>Lachnospirales</taxon>
        <taxon>Lachnospiraceae</taxon>
        <taxon>Blautia</taxon>
    </lineage>
</organism>
<keyword evidence="4 9" id="KW-0269">Exonuclease</keyword>
<dbReference type="Gene3D" id="3.90.320.10">
    <property type="match status" value="1"/>
</dbReference>
<dbReference type="PANTHER" id="PTHR37168:SF1">
    <property type="entry name" value="CRISPR-ASSOCIATED EXONUCLEASE CAS4"/>
    <property type="match status" value="1"/>
</dbReference>
<dbReference type="Proteomes" id="UP000095645">
    <property type="component" value="Unassembled WGS sequence"/>
</dbReference>
<evidence type="ECO:0000256" key="3">
    <source>
        <dbReference type="ARBA" id="ARBA00022801"/>
    </source>
</evidence>
<keyword evidence="7 9" id="KW-0051">Antiviral defense</keyword>
<evidence type="ECO:0000256" key="2">
    <source>
        <dbReference type="ARBA" id="ARBA00022723"/>
    </source>
</evidence>
<dbReference type="GO" id="GO:0051536">
    <property type="term" value="F:iron-sulfur cluster binding"/>
    <property type="evidence" value="ECO:0007669"/>
    <property type="project" value="UniProtKB-KW"/>
</dbReference>